<accession>A0AAN8S644</accession>
<proteinExistence type="predicted"/>
<organism evidence="2 3">
    <name type="scientific">Polyplax serrata</name>
    <name type="common">Common mouse louse</name>
    <dbReference type="NCBI Taxonomy" id="468196"/>
    <lineage>
        <taxon>Eukaryota</taxon>
        <taxon>Metazoa</taxon>
        <taxon>Ecdysozoa</taxon>
        <taxon>Arthropoda</taxon>
        <taxon>Hexapoda</taxon>
        <taxon>Insecta</taxon>
        <taxon>Pterygota</taxon>
        <taxon>Neoptera</taxon>
        <taxon>Paraneoptera</taxon>
        <taxon>Psocodea</taxon>
        <taxon>Troctomorpha</taxon>
        <taxon>Phthiraptera</taxon>
        <taxon>Anoplura</taxon>
        <taxon>Polyplacidae</taxon>
        <taxon>Polyplax</taxon>
    </lineage>
</organism>
<sequence length="253" mass="29126">MKGAKNQRKAAGKIAERPRRRGPLEDQSMCEEVDKSGRSWRARGKDKQNLTWRCGRRSCRRKFRKSEPRCQSRESNVPKPDYVKFHLARSRENVEFSPVFALRMSQIVEAQPTVDMRPEKSPSFDRLWLPPSVVKDVLGIGLPRDPVRDGNSYDSKKVRVSFFESERPHLVQSPEPGDIIFDVFDSSNMMTSVSVNGMQTPQYQRQASTRRKAMKKCQGNLLVFAASSYTLTPSRIREVGHVFRYEEGSVSRR</sequence>
<evidence type="ECO:0000256" key="1">
    <source>
        <dbReference type="SAM" id="MobiDB-lite"/>
    </source>
</evidence>
<protein>
    <submittedName>
        <fullName evidence="2">Uncharacterized protein</fullName>
    </submittedName>
</protein>
<reference evidence="2 3" key="1">
    <citation type="submission" date="2023-10" db="EMBL/GenBank/DDBJ databases">
        <title>Genomes of two closely related lineages of the louse Polyplax serrata with different host specificities.</title>
        <authorList>
            <person name="Martinu J."/>
            <person name="Tarabai H."/>
            <person name="Stefka J."/>
            <person name="Hypsa V."/>
        </authorList>
    </citation>
    <scope>NUCLEOTIDE SEQUENCE [LARGE SCALE GENOMIC DNA]</scope>
    <source>
        <strain evidence="2">HR10_N</strain>
    </source>
</reference>
<dbReference type="Proteomes" id="UP001372834">
    <property type="component" value="Unassembled WGS sequence"/>
</dbReference>
<feature type="compositionally biased region" description="Basic residues" evidence="1">
    <location>
        <begin position="1"/>
        <end position="11"/>
    </location>
</feature>
<dbReference type="EMBL" id="JAWJWE010000036">
    <property type="protein sequence ID" value="KAK6628794.1"/>
    <property type="molecule type" value="Genomic_DNA"/>
</dbReference>
<name>A0AAN8S644_POLSC</name>
<evidence type="ECO:0000313" key="3">
    <source>
        <dbReference type="Proteomes" id="UP001372834"/>
    </source>
</evidence>
<feature type="region of interest" description="Disordered" evidence="1">
    <location>
        <begin position="1"/>
        <end position="48"/>
    </location>
</feature>
<feature type="compositionally biased region" description="Basic and acidic residues" evidence="1">
    <location>
        <begin position="32"/>
        <end position="48"/>
    </location>
</feature>
<gene>
    <name evidence="2" type="ORF">RUM43_002610</name>
</gene>
<dbReference type="AlphaFoldDB" id="A0AAN8S644"/>
<evidence type="ECO:0000313" key="2">
    <source>
        <dbReference type="EMBL" id="KAK6628794.1"/>
    </source>
</evidence>
<comment type="caution">
    <text evidence="2">The sequence shown here is derived from an EMBL/GenBank/DDBJ whole genome shotgun (WGS) entry which is preliminary data.</text>
</comment>